<dbReference type="GO" id="GO:0004674">
    <property type="term" value="F:protein serine/threonine kinase activity"/>
    <property type="evidence" value="ECO:0007669"/>
    <property type="project" value="UniProtKB-KW"/>
</dbReference>
<evidence type="ECO:0000313" key="3">
    <source>
        <dbReference type="Proteomes" id="UP000240424"/>
    </source>
</evidence>
<evidence type="ECO:0000259" key="1">
    <source>
        <dbReference type="PROSITE" id="PS50011"/>
    </source>
</evidence>
<keyword evidence="2" id="KW-0418">Kinase</keyword>
<dbReference type="AlphaFoldDB" id="A0A2U3P9X9"/>
<protein>
    <submittedName>
        <fullName evidence="2">Serine/threonine protein kinase</fullName>
    </submittedName>
</protein>
<dbReference type="Pfam" id="PF07714">
    <property type="entry name" value="PK_Tyr_Ser-Thr"/>
    <property type="match status" value="1"/>
</dbReference>
<dbReference type="PROSITE" id="PS50011">
    <property type="entry name" value="PROTEIN_KINASE_DOM"/>
    <property type="match status" value="1"/>
</dbReference>
<dbReference type="InterPro" id="IPR000719">
    <property type="entry name" value="Prot_kinase_dom"/>
</dbReference>
<evidence type="ECO:0000313" key="2">
    <source>
        <dbReference type="EMBL" id="SPM40531.1"/>
    </source>
</evidence>
<dbReference type="SUPFAM" id="SSF56112">
    <property type="entry name" value="Protein kinase-like (PK-like)"/>
    <property type="match status" value="1"/>
</dbReference>
<keyword evidence="2" id="KW-0808">Transferase</keyword>
<keyword evidence="2" id="KW-0723">Serine/threonine-protein kinase</keyword>
<proteinExistence type="predicted"/>
<dbReference type="STRING" id="1841861.GCA_900157365_01051"/>
<dbReference type="GO" id="GO:0005524">
    <property type="term" value="F:ATP binding"/>
    <property type="evidence" value="ECO:0007669"/>
    <property type="project" value="InterPro"/>
</dbReference>
<dbReference type="OrthoDB" id="425033at85007"/>
<reference evidence="2 3" key="1">
    <citation type="submission" date="2017-01" db="EMBL/GenBank/DDBJ databases">
        <authorList>
            <consortium name="Urmite Genomes"/>
        </authorList>
    </citation>
    <scope>NUCLEOTIDE SEQUENCE [LARGE SCALE GENOMIC DNA]</scope>
    <source>
        <strain evidence="2 3">AB215</strain>
    </source>
</reference>
<dbReference type="EMBL" id="FUEZ01000004">
    <property type="protein sequence ID" value="SPM40531.1"/>
    <property type="molecule type" value="Genomic_DNA"/>
</dbReference>
<keyword evidence="3" id="KW-1185">Reference proteome</keyword>
<name>A0A2U3P9X9_9MYCO</name>
<sequence>MIGGYERVGVVARGAHSTIWKGFDPGLKREVALKQLSGSGAGEAARREAAALAGLRHPNILSVYDVLEDAEGVWLIEQWITGAPLSAVLAVTGKLRAIDALALIHGALPVATFCDWYRRQRYRRGGDAPGDRRVGWYQV</sequence>
<dbReference type="Gene3D" id="3.30.200.20">
    <property type="entry name" value="Phosphorylase Kinase, domain 1"/>
    <property type="match status" value="1"/>
</dbReference>
<dbReference type="InterPro" id="IPR011009">
    <property type="entry name" value="Kinase-like_dom_sf"/>
</dbReference>
<feature type="domain" description="Protein kinase" evidence="1">
    <location>
        <begin position="5"/>
        <end position="139"/>
    </location>
</feature>
<accession>A0A2U3P9X9</accession>
<dbReference type="RefSeq" id="WP_077079321.1">
    <property type="nucleotide sequence ID" value="NZ_FUEZ01000004.1"/>
</dbReference>
<organism evidence="2 3">
    <name type="scientific">Mycobacterium numidiamassiliense</name>
    <dbReference type="NCBI Taxonomy" id="1841861"/>
    <lineage>
        <taxon>Bacteria</taxon>
        <taxon>Bacillati</taxon>
        <taxon>Actinomycetota</taxon>
        <taxon>Actinomycetes</taxon>
        <taxon>Mycobacteriales</taxon>
        <taxon>Mycobacteriaceae</taxon>
        <taxon>Mycobacterium</taxon>
    </lineage>
</organism>
<dbReference type="Proteomes" id="UP000240424">
    <property type="component" value="Unassembled WGS sequence"/>
</dbReference>
<gene>
    <name evidence="2" type="ORF">MNAB215_2732</name>
</gene>
<dbReference type="InterPro" id="IPR001245">
    <property type="entry name" value="Ser-Thr/Tyr_kinase_cat_dom"/>
</dbReference>